<organism evidence="1 2">
    <name type="scientific">Crotalaria pallida</name>
    <name type="common">Smooth rattlebox</name>
    <name type="synonym">Crotalaria striata</name>
    <dbReference type="NCBI Taxonomy" id="3830"/>
    <lineage>
        <taxon>Eukaryota</taxon>
        <taxon>Viridiplantae</taxon>
        <taxon>Streptophyta</taxon>
        <taxon>Embryophyta</taxon>
        <taxon>Tracheophyta</taxon>
        <taxon>Spermatophyta</taxon>
        <taxon>Magnoliopsida</taxon>
        <taxon>eudicotyledons</taxon>
        <taxon>Gunneridae</taxon>
        <taxon>Pentapetalae</taxon>
        <taxon>rosids</taxon>
        <taxon>fabids</taxon>
        <taxon>Fabales</taxon>
        <taxon>Fabaceae</taxon>
        <taxon>Papilionoideae</taxon>
        <taxon>50 kb inversion clade</taxon>
        <taxon>genistoids sensu lato</taxon>
        <taxon>core genistoids</taxon>
        <taxon>Crotalarieae</taxon>
        <taxon>Crotalaria</taxon>
    </lineage>
</organism>
<dbReference type="InterPro" id="IPR036052">
    <property type="entry name" value="TrpB-like_PALP_sf"/>
</dbReference>
<reference evidence="1 2" key="1">
    <citation type="submission" date="2024-01" db="EMBL/GenBank/DDBJ databases">
        <title>The genomes of 5 underutilized Papilionoideae crops provide insights into root nodulation and disease resistanc.</title>
        <authorList>
            <person name="Yuan L."/>
        </authorList>
    </citation>
    <scope>NUCLEOTIDE SEQUENCE [LARGE SCALE GENOMIC DNA]</scope>
    <source>
        <strain evidence="1">ZHUSHIDOU_FW_LH</strain>
        <tissue evidence="1">Leaf</tissue>
    </source>
</reference>
<proteinExistence type="predicted"/>
<sequence length="96" mass="10519">MYVLGSGYNLLFTLVLRTWKGRLLIVTANVCARFGLQFVVHIGAQDMERQALNVFRMRLLGAGNPPCGKGSCWPSPVVDNTLMLIVEVNDPLSALA</sequence>
<evidence type="ECO:0000313" key="1">
    <source>
        <dbReference type="EMBL" id="KAK7260567.1"/>
    </source>
</evidence>
<dbReference type="SUPFAM" id="SSF53686">
    <property type="entry name" value="Tryptophan synthase beta subunit-like PLP-dependent enzymes"/>
    <property type="match status" value="1"/>
</dbReference>
<accession>A0AAN9EN05</accession>
<evidence type="ECO:0000313" key="2">
    <source>
        <dbReference type="Proteomes" id="UP001372338"/>
    </source>
</evidence>
<name>A0AAN9EN05_CROPI</name>
<dbReference type="AlphaFoldDB" id="A0AAN9EN05"/>
<dbReference type="Proteomes" id="UP001372338">
    <property type="component" value="Unassembled WGS sequence"/>
</dbReference>
<gene>
    <name evidence="1" type="ORF">RIF29_26719</name>
</gene>
<dbReference type="Gene3D" id="3.40.50.1100">
    <property type="match status" value="1"/>
</dbReference>
<comment type="caution">
    <text evidence="1">The sequence shown here is derived from an EMBL/GenBank/DDBJ whole genome shotgun (WGS) entry which is preliminary data.</text>
</comment>
<keyword evidence="2" id="KW-1185">Reference proteome</keyword>
<dbReference type="EMBL" id="JAYWIO010000005">
    <property type="protein sequence ID" value="KAK7260567.1"/>
    <property type="molecule type" value="Genomic_DNA"/>
</dbReference>
<protein>
    <submittedName>
        <fullName evidence="1">Uncharacterized protein</fullName>
    </submittedName>
</protein>